<sequence>MGAFGALKRSLSRPAKETSTSEQLQKDMAPILEKLRDEKSAPPPSVVVSWVLKEVSECDLSDRFDRNVQMKVHAARLLGCWREYGAHFAISFAQRLVQAVQDLGTEGMRSEKGQRLACFLVNLLDGENGSPFHIKNGSQELWRPVLEELGQLQLTREKDWSSEAASHAREETADLLNKMVAHASKGRMCSLCGDIVNKQSDMKIEMKSLSRTVLGKEESFEKNRNLRSSAAASLFFRFSCRVVSSKQSFEGGRYPVAYKFCGTMLSSIKRSLGGARKGDKVAIGGVSPSQKSVVLDEQSEQGQGQTAAPSVVIPWVLQEVADSKVVFHVNTPSSVRIERDVELKLHAARLLECWQEYGDWFPKAFAKELQALLSSFDEAWKEKSARIACFLAPLFAGKDTAMHIARDSHEELWPSVLAEIERNQMVRSTDWAFPANVSLRDRTVHLLGHLARHNQQICNLCYTSVDEQPTKNAKKMMKVAEQLMEEITAFNTEARTECAKNALKRAPWEVEGGKKKPLTKRVVEKLFK</sequence>
<gene>
    <name evidence="2" type="ORF">KFL_000440380</name>
</gene>
<evidence type="ECO:0000313" key="2">
    <source>
        <dbReference type="EMBL" id="GAQ80037.1"/>
    </source>
</evidence>
<proteinExistence type="predicted"/>
<dbReference type="EMBL" id="DF236993">
    <property type="protein sequence ID" value="GAQ80037.1"/>
    <property type="molecule type" value="Genomic_DNA"/>
</dbReference>
<reference evidence="2 3" key="1">
    <citation type="journal article" date="2014" name="Nat. Commun.">
        <title>Klebsormidium flaccidum genome reveals primary factors for plant terrestrial adaptation.</title>
        <authorList>
            <person name="Hori K."/>
            <person name="Maruyama F."/>
            <person name="Fujisawa T."/>
            <person name="Togashi T."/>
            <person name="Yamamoto N."/>
            <person name="Seo M."/>
            <person name="Sato S."/>
            <person name="Yamada T."/>
            <person name="Mori H."/>
            <person name="Tajima N."/>
            <person name="Moriyama T."/>
            <person name="Ikeuchi M."/>
            <person name="Watanabe M."/>
            <person name="Wada H."/>
            <person name="Kobayashi K."/>
            <person name="Saito M."/>
            <person name="Masuda T."/>
            <person name="Sasaki-Sekimoto Y."/>
            <person name="Mashiguchi K."/>
            <person name="Awai K."/>
            <person name="Shimojima M."/>
            <person name="Masuda S."/>
            <person name="Iwai M."/>
            <person name="Nobusawa T."/>
            <person name="Narise T."/>
            <person name="Kondo S."/>
            <person name="Saito H."/>
            <person name="Sato R."/>
            <person name="Murakawa M."/>
            <person name="Ihara Y."/>
            <person name="Oshima-Yamada Y."/>
            <person name="Ohtaka K."/>
            <person name="Satoh M."/>
            <person name="Sonobe K."/>
            <person name="Ishii M."/>
            <person name="Ohtani R."/>
            <person name="Kanamori-Sato M."/>
            <person name="Honoki R."/>
            <person name="Miyazaki D."/>
            <person name="Mochizuki H."/>
            <person name="Umetsu J."/>
            <person name="Higashi K."/>
            <person name="Shibata D."/>
            <person name="Kamiya Y."/>
            <person name="Sato N."/>
            <person name="Nakamura Y."/>
            <person name="Tabata S."/>
            <person name="Ida S."/>
            <person name="Kurokawa K."/>
            <person name="Ohta H."/>
        </authorList>
    </citation>
    <scope>NUCLEOTIDE SEQUENCE [LARGE SCALE GENOMIC DNA]</scope>
    <source>
        <strain evidence="2 3">NIES-2285</strain>
    </source>
</reference>
<name>A0A1Y1HU25_KLENI</name>
<evidence type="ECO:0000313" key="3">
    <source>
        <dbReference type="Proteomes" id="UP000054558"/>
    </source>
</evidence>
<dbReference type="Proteomes" id="UP000054558">
    <property type="component" value="Unassembled WGS sequence"/>
</dbReference>
<keyword evidence="3" id="KW-1185">Reference proteome</keyword>
<feature type="region of interest" description="Disordered" evidence="1">
    <location>
        <begin position="1"/>
        <end position="42"/>
    </location>
</feature>
<dbReference type="AlphaFoldDB" id="A0A1Y1HU25"/>
<evidence type="ECO:0000256" key="1">
    <source>
        <dbReference type="SAM" id="MobiDB-lite"/>
    </source>
</evidence>
<organism evidence="2 3">
    <name type="scientific">Klebsormidium nitens</name>
    <name type="common">Green alga</name>
    <name type="synonym">Ulothrix nitens</name>
    <dbReference type="NCBI Taxonomy" id="105231"/>
    <lineage>
        <taxon>Eukaryota</taxon>
        <taxon>Viridiplantae</taxon>
        <taxon>Streptophyta</taxon>
        <taxon>Klebsormidiophyceae</taxon>
        <taxon>Klebsormidiales</taxon>
        <taxon>Klebsormidiaceae</taxon>
        <taxon>Klebsormidium</taxon>
    </lineage>
</organism>
<protein>
    <submittedName>
        <fullName evidence="2">Uncharacterized protein</fullName>
    </submittedName>
</protein>
<accession>A0A1Y1HU25</accession>